<dbReference type="RefSeq" id="WP_071318277.1">
    <property type="nucleotide sequence ID" value="NZ_CP063356.2"/>
</dbReference>
<sequence>MKGDYSVWLRISLTYFVVLTMLYVPIVLLNIFPSNYTFQEIDGTVLIEHGVFNKELFEFEINSENKQELAVLHYHIRSIHSLVILGIPLLSFIFVGFLFQFSKHFKTMKGIEASRKRAVALILMTTVILLWLVGEFLYRRGNIISSITELL</sequence>
<feature type="transmembrane region" description="Helical" evidence="1">
    <location>
        <begin position="79"/>
        <end position="99"/>
    </location>
</feature>
<dbReference type="EMBL" id="LQXD01000152">
    <property type="protein sequence ID" value="OIJ09537.1"/>
    <property type="molecule type" value="Genomic_DNA"/>
</dbReference>
<evidence type="ECO:0000313" key="2">
    <source>
        <dbReference type="EMBL" id="OIJ09537.1"/>
    </source>
</evidence>
<proteinExistence type="predicted"/>
<evidence type="ECO:0000313" key="4">
    <source>
        <dbReference type="Proteomes" id="UP000180175"/>
    </source>
</evidence>
<reference evidence="3" key="4">
    <citation type="submission" date="2020-10" db="EMBL/GenBank/DDBJ databases">
        <authorList>
            <person name="Bassil N.M."/>
            <person name="Lloyd J.R."/>
        </authorList>
    </citation>
    <scope>NUCLEOTIDE SEQUENCE</scope>
    <source>
        <strain evidence="3">NB2006</strain>
    </source>
</reference>
<gene>
    <name evidence="3" type="ORF">AWH56_013150</name>
    <name evidence="2" type="ORF">AWH56_17565</name>
</gene>
<protein>
    <submittedName>
        <fullName evidence="2">Uncharacterized protein</fullName>
    </submittedName>
</protein>
<dbReference type="Proteomes" id="UP000180175">
    <property type="component" value="Chromosome"/>
</dbReference>
<reference evidence="3 4" key="2">
    <citation type="journal article" date="2017" name="Genome Announc.">
        <title>Draft Genome Sequences of Four Alkaliphilic Bacteria Belonging to the Anaerobacillus Genus.</title>
        <authorList>
            <person name="Bassil N.M."/>
            <person name="Lloyd J.R."/>
        </authorList>
    </citation>
    <scope>NUCLEOTIDE SEQUENCE [LARGE SCALE GENOMIC DNA]</scope>
    <source>
        <strain evidence="3 4">NB2006</strain>
    </source>
</reference>
<feature type="transmembrane region" description="Helical" evidence="1">
    <location>
        <begin position="119"/>
        <end position="138"/>
    </location>
</feature>
<dbReference type="EMBL" id="CP063356">
    <property type="protein sequence ID" value="QOY38389.1"/>
    <property type="molecule type" value="Genomic_DNA"/>
</dbReference>
<keyword evidence="4" id="KW-1185">Reference proteome</keyword>
<reference evidence="3 4" key="3">
    <citation type="journal article" date="2019" name="Int. J. Syst. Evol. Microbiol.">
        <title>Anaerobacillus isosaccharinicus sp. nov., an alkaliphilic bacterium which degrades isosaccharinic acid.</title>
        <authorList>
            <person name="Bassil N.M."/>
            <person name="Lloyd J.R."/>
        </authorList>
    </citation>
    <scope>NUCLEOTIDE SEQUENCE [LARGE SCALE GENOMIC DNA]</scope>
    <source>
        <strain evidence="3 4">NB2006</strain>
    </source>
</reference>
<keyword evidence="1" id="KW-0812">Transmembrane</keyword>
<keyword evidence="1" id="KW-1133">Transmembrane helix</keyword>
<evidence type="ECO:0000256" key="1">
    <source>
        <dbReference type="SAM" id="Phobius"/>
    </source>
</evidence>
<evidence type="ECO:0000313" key="3">
    <source>
        <dbReference type="EMBL" id="QOY38389.1"/>
    </source>
</evidence>
<reference evidence="2 4" key="1">
    <citation type="submission" date="2016-10" db="EMBL/GenBank/DDBJ databases">
        <title>Draft genome sequences of four alkaliphilic bacteria belonging to the Anaerobacillus genus.</title>
        <authorList>
            <person name="Bassil N.M."/>
            <person name="Lloyd J.R."/>
        </authorList>
    </citation>
    <scope>NUCLEOTIDE SEQUENCE [LARGE SCALE GENOMIC DNA]</scope>
    <source>
        <strain evidence="2 4">NB2006</strain>
    </source>
</reference>
<feature type="transmembrane region" description="Helical" evidence="1">
    <location>
        <begin position="12"/>
        <end position="32"/>
    </location>
</feature>
<dbReference type="OrthoDB" id="2967505at2"/>
<dbReference type="KEGG" id="aia:AWH56_013150"/>
<organism evidence="2 4">
    <name type="scientific">Anaerobacillus isosaccharinicus</name>
    <dbReference type="NCBI Taxonomy" id="1532552"/>
    <lineage>
        <taxon>Bacteria</taxon>
        <taxon>Bacillati</taxon>
        <taxon>Bacillota</taxon>
        <taxon>Bacilli</taxon>
        <taxon>Bacillales</taxon>
        <taxon>Bacillaceae</taxon>
        <taxon>Anaerobacillus</taxon>
    </lineage>
</organism>
<dbReference type="AlphaFoldDB" id="A0A1S2LCT2"/>
<name>A0A1S2LCT2_9BACI</name>
<accession>A0A1S2LCT2</accession>
<keyword evidence="1" id="KW-0472">Membrane</keyword>